<keyword evidence="2" id="KW-1185">Reference proteome</keyword>
<protein>
    <submittedName>
        <fullName evidence="1">Uncharacterized protein</fullName>
    </submittedName>
</protein>
<proteinExistence type="predicted"/>
<reference evidence="1 2" key="1">
    <citation type="journal article" date="2019" name="Commun. Biol.">
        <title>The bagworm genome reveals a unique fibroin gene that provides high tensile strength.</title>
        <authorList>
            <person name="Kono N."/>
            <person name="Nakamura H."/>
            <person name="Ohtoshi R."/>
            <person name="Tomita M."/>
            <person name="Numata K."/>
            <person name="Arakawa K."/>
        </authorList>
    </citation>
    <scope>NUCLEOTIDE SEQUENCE [LARGE SCALE GENOMIC DNA]</scope>
</reference>
<evidence type="ECO:0000313" key="2">
    <source>
        <dbReference type="Proteomes" id="UP000299102"/>
    </source>
</evidence>
<comment type="caution">
    <text evidence="1">The sequence shown here is derived from an EMBL/GenBank/DDBJ whole genome shotgun (WGS) entry which is preliminary data.</text>
</comment>
<accession>A0A4C1Y475</accession>
<dbReference type="AlphaFoldDB" id="A0A4C1Y475"/>
<name>A0A4C1Y475_EUMVA</name>
<dbReference type="EMBL" id="BGZK01001082">
    <property type="protein sequence ID" value="GBP70686.1"/>
    <property type="molecule type" value="Genomic_DNA"/>
</dbReference>
<dbReference type="Proteomes" id="UP000299102">
    <property type="component" value="Unassembled WGS sequence"/>
</dbReference>
<gene>
    <name evidence="1" type="ORF">EVAR_88861_1</name>
</gene>
<organism evidence="1 2">
    <name type="scientific">Eumeta variegata</name>
    <name type="common">Bagworm moth</name>
    <name type="synonym">Eumeta japonica</name>
    <dbReference type="NCBI Taxonomy" id="151549"/>
    <lineage>
        <taxon>Eukaryota</taxon>
        <taxon>Metazoa</taxon>
        <taxon>Ecdysozoa</taxon>
        <taxon>Arthropoda</taxon>
        <taxon>Hexapoda</taxon>
        <taxon>Insecta</taxon>
        <taxon>Pterygota</taxon>
        <taxon>Neoptera</taxon>
        <taxon>Endopterygota</taxon>
        <taxon>Lepidoptera</taxon>
        <taxon>Glossata</taxon>
        <taxon>Ditrysia</taxon>
        <taxon>Tineoidea</taxon>
        <taxon>Psychidae</taxon>
        <taxon>Oiketicinae</taxon>
        <taxon>Eumeta</taxon>
    </lineage>
</organism>
<evidence type="ECO:0000313" key="1">
    <source>
        <dbReference type="EMBL" id="GBP70686.1"/>
    </source>
</evidence>
<sequence>MIQIAHLNLSRYMIFGRIALKGKVVILELKCEDFFFLRSVRVTAHTQSIMIHLHNVPNAQDIKLKTKFLSHTAPQMNMLLHSDWQFNTSMHHLRGRGGSNSDVITGPQTARGAPMTSSERGRVVFGLYSVYENEHLLFSI</sequence>